<evidence type="ECO:0000256" key="6">
    <source>
        <dbReference type="ARBA" id="ARBA00022530"/>
    </source>
</evidence>
<dbReference type="GO" id="GO:0035805">
    <property type="term" value="C:egg coat"/>
    <property type="evidence" value="ECO:0007669"/>
    <property type="project" value="UniProtKB-SubCell"/>
</dbReference>
<sequence length="428" mass="48042">MRLPIYQEVEVQKPAEVEAEPAAGPEREHSRESAQQAGRLQSKQIQPAVEPLPWKYPEDPVDPHNKPPVKFELRQPGKTNRVAVRCGESWIQVEASQDLLGLGKLIKPEEITLGGCSATDIDKGAHVLIFECDLHSCGSTLMMTESDFIYAFTLVYNPKVSGRSPIIRSQSAVIGVQCHYPRKHSVQSSRPYPAWMAHKDTAVAEKQPQFSLQLMSGELQQHTRDNGLKLFLVFFFFFSIKTSTELFCFLDDWKSERTSSKFTLRDIVSMQASVIQHMHPPLRVLVDSCVATMMPDPTSEPAHAFIKSHGCLGDRHSSSSRFRLQSQPNKLQFQVEALSLHLLKTIYITCKLKAIPASSAVTIEHKACSFTKHRWRALGGKDQFCACCESSCGMRKVGDLDADTGEQWQAELTLGPIVVTNNHYMFKQ</sequence>
<keyword evidence="10" id="KW-1133">Transmembrane helix</keyword>
<dbReference type="InParanoid" id="A0A671VCZ7"/>
<dbReference type="PANTHER" id="PTHR11576:SF2">
    <property type="entry name" value="ZONA PELLUCIDA SPERM-BINDING PROTEIN 3"/>
    <property type="match status" value="1"/>
</dbReference>
<evidence type="ECO:0000256" key="14">
    <source>
        <dbReference type="RuleBase" id="RU367066"/>
    </source>
</evidence>
<feature type="domain" description="ZP" evidence="16">
    <location>
        <begin position="85"/>
        <end position="375"/>
    </location>
</feature>
<feature type="compositionally biased region" description="Basic and acidic residues" evidence="15">
    <location>
        <begin position="56"/>
        <end position="69"/>
    </location>
</feature>
<evidence type="ECO:0000256" key="4">
    <source>
        <dbReference type="ARBA" id="ARBA00022475"/>
    </source>
</evidence>
<evidence type="ECO:0000313" key="17">
    <source>
        <dbReference type="Ensembl" id="ENSSAUP00010023677.1"/>
    </source>
</evidence>
<dbReference type="InterPro" id="IPR001507">
    <property type="entry name" value="ZP_dom"/>
</dbReference>
<dbReference type="InterPro" id="IPR042235">
    <property type="entry name" value="ZP-C_dom"/>
</dbReference>
<dbReference type="GO" id="GO:0032190">
    <property type="term" value="F:acrosin binding"/>
    <property type="evidence" value="ECO:0007669"/>
    <property type="project" value="TreeGrafter"/>
</dbReference>
<keyword evidence="6 14" id="KW-0272">Extracellular matrix</keyword>
<dbReference type="FunFam" id="2.60.40.3210:FF:000001">
    <property type="entry name" value="Zona pellucida sperm-binding protein 3"/>
    <property type="match status" value="1"/>
</dbReference>
<comment type="subcellular location">
    <subcellularLocation>
        <location evidence="1">Secreted</location>
        <location evidence="1">Extracellular space</location>
        <location evidence="1">Extracellular matrix</location>
    </subcellularLocation>
    <subcellularLocation>
        <location evidence="14">Zona pellucida</location>
    </subcellularLocation>
    <subcellularLocation>
        <location evidence="14">Cell membrane</location>
        <topology evidence="14">Single-pass type I membrane protein</topology>
    </subcellularLocation>
</comment>
<dbReference type="OMA" id="VFHFANS"/>
<dbReference type="Pfam" id="PF23344">
    <property type="entry name" value="ZP-N"/>
    <property type="match status" value="1"/>
</dbReference>
<dbReference type="PANTHER" id="PTHR11576">
    <property type="entry name" value="ZONA PELLUCIDA SPERM-BINDING PROTEIN 3"/>
    <property type="match status" value="1"/>
</dbReference>
<dbReference type="Ensembl" id="ENSSAUT00010025020.1">
    <property type="protein sequence ID" value="ENSSAUP00010023677.1"/>
    <property type="gene ID" value="ENSSAUG00010010419.1"/>
</dbReference>
<keyword evidence="12 14" id="KW-1015">Disulfide bond</keyword>
<keyword evidence="9 14" id="KW-0732">Signal</keyword>
<keyword evidence="7 14" id="KW-0165">Cleavage on pair of basic residues</keyword>
<evidence type="ECO:0000256" key="9">
    <source>
        <dbReference type="ARBA" id="ARBA00022729"/>
    </source>
</evidence>
<dbReference type="Gene3D" id="2.60.40.3210">
    <property type="entry name" value="Zona pellucida, ZP-N domain"/>
    <property type="match status" value="1"/>
</dbReference>
<evidence type="ECO:0000256" key="3">
    <source>
        <dbReference type="ARBA" id="ARBA00017980"/>
    </source>
</evidence>
<dbReference type="FunFam" id="2.60.40.4100:FF:000002">
    <property type="entry name" value="Zona pellucida sperm-binding protein 3"/>
    <property type="match status" value="1"/>
</dbReference>
<evidence type="ECO:0000256" key="11">
    <source>
        <dbReference type="ARBA" id="ARBA00023136"/>
    </source>
</evidence>
<feature type="region of interest" description="Disordered" evidence="15">
    <location>
        <begin position="1"/>
        <end position="69"/>
    </location>
</feature>
<evidence type="ECO:0000256" key="5">
    <source>
        <dbReference type="ARBA" id="ARBA00022525"/>
    </source>
</evidence>
<comment type="PTM">
    <text evidence="14">Proteolytically cleaved before the transmembrane segment to yield the secreted ectodomain incorporated in the zona pellucida.</text>
</comment>
<keyword evidence="8" id="KW-0812">Transmembrane</keyword>
<keyword evidence="11" id="KW-0472">Membrane</keyword>
<dbReference type="GeneTree" id="ENSGT01030000234567"/>
<accession>A0A671VCZ7</accession>
<evidence type="ECO:0000256" key="1">
    <source>
        <dbReference type="ARBA" id="ARBA00004498"/>
    </source>
</evidence>
<dbReference type="GO" id="GO:0005886">
    <property type="term" value="C:plasma membrane"/>
    <property type="evidence" value="ECO:0007669"/>
    <property type="project" value="UniProtKB-SubCell"/>
</dbReference>
<dbReference type="SMART" id="SM00241">
    <property type="entry name" value="ZP"/>
    <property type="match status" value="1"/>
</dbReference>
<keyword evidence="18" id="KW-1185">Reference proteome</keyword>
<evidence type="ECO:0000256" key="12">
    <source>
        <dbReference type="ARBA" id="ARBA00023157"/>
    </source>
</evidence>
<name>A0A671VCZ7_SPAAU</name>
<proteinExistence type="inferred from homology"/>
<reference evidence="17" key="2">
    <citation type="submission" date="2025-08" db="UniProtKB">
        <authorList>
            <consortium name="Ensembl"/>
        </authorList>
    </citation>
    <scope>IDENTIFICATION</scope>
</reference>
<reference evidence="17" key="1">
    <citation type="submission" date="2021-04" db="EMBL/GenBank/DDBJ databases">
        <authorList>
            <consortium name="Wellcome Sanger Institute Data Sharing"/>
        </authorList>
    </citation>
    <scope>NUCLEOTIDE SEQUENCE [LARGE SCALE GENOMIC DNA]</scope>
</reference>
<dbReference type="GO" id="GO:2000344">
    <property type="term" value="P:positive regulation of acrosome reaction"/>
    <property type="evidence" value="ECO:0007669"/>
    <property type="project" value="UniProtKB-UniRule"/>
</dbReference>
<feature type="compositionally biased region" description="Polar residues" evidence="15">
    <location>
        <begin position="33"/>
        <end position="45"/>
    </location>
</feature>
<keyword evidence="5 14" id="KW-0964">Secreted</keyword>
<dbReference type="AlphaFoldDB" id="A0A671VCZ7"/>
<dbReference type="Gene3D" id="2.60.40.4100">
    <property type="entry name" value="Zona pellucida, ZP-C domain"/>
    <property type="match status" value="1"/>
</dbReference>
<evidence type="ECO:0000256" key="15">
    <source>
        <dbReference type="SAM" id="MobiDB-lite"/>
    </source>
</evidence>
<evidence type="ECO:0000256" key="8">
    <source>
        <dbReference type="ARBA" id="ARBA00022692"/>
    </source>
</evidence>
<dbReference type="GO" id="GO:0035804">
    <property type="term" value="F:structural constituent of egg coat"/>
    <property type="evidence" value="ECO:0007669"/>
    <property type="project" value="UniProtKB-UniRule"/>
</dbReference>
<comment type="function">
    <text evidence="14">Component of the zona pellucida, an extracellular matrix surrounding oocytes which mediates sperm binding, induction of the acrosome reaction and prevents post-fertilization polyspermy. The zona pellucida is composed of 3 to 4 glycoproteins, ZP1, ZP2, ZP3, and ZP4. ZP3 is essential for sperm binding and zona matrix formation.</text>
</comment>
<evidence type="ECO:0000256" key="10">
    <source>
        <dbReference type="ARBA" id="ARBA00022989"/>
    </source>
</evidence>
<keyword evidence="13" id="KW-0325">Glycoprotein</keyword>
<protein>
    <recommendedName>
        <fullName evidence="3 14">Zona pellucida sperm-binding protein 3</fullName>
    </recommendedName>
</protein>
<evidence type="ECO:0000259" key="16">
    <source>
        <dbReference type="PROSITE" id="PS51034"/>
    </source>
</evidence>
<comment type="domain">
    <text evidence="14">The ZP domain is involved in the polymerization of the ZP proteins to form the zona pellucida.</text>
</comment>
<dbReference type="PROSITE" id="PS51034">
    <property type="entry name" value="ZP_2"/>
    <property type="match status" value="1"/>
</dbReference>
<dbReference type="Pfam" id="PF00100">
    <property type="entry name" value="Zona_pellucida"/>
    <property type="match status" value="1"/>
</dbReference>
<comment type="similarity">
    <text evidence="2 14">Belongs to the ZP domain family. ZPC subfamily.</text>
</comment>
<dbReference type="InterPro" id="IPR055355">
    <property type="entry name" value="ZP-C"/>
</dbReference>
<evidence type="ECO:0000313" key="18">
    <source>
        <dbReference type="Proteomes" id="UP000472265"/>
    </source>
</evidence>
<reference evidence="17" key="3">
    <citation type="submission" date="2025-09" db="UniProtKB">
        <authorList>
            <consortium name="Ensembl"/>
        </authorList>
    </citation>
    <scope>IDENTIFICATION</scope>
</reference>
<dbReference type="GO" id="GO:0035803">
    <property type="term" value="P:egg coat formation"/>
    <property type="evidence" value="ECO:0007669"/>
    <property type="project" value="UniProtKB-UniRule"/>
</dbReference>
<evidence type="ECO:0000256" key="2">
    <source>
        <dbReference type="ARBA" id="ARBA00006735"/>
    </source>
</evidence>
<keyword evidence="4 14" id="KW-1003">Cell membrane</keyword>
<dbReference type="Proteomes" id="UP000472265">
    <property type="component" value="Chromosome 2"/>
</dbReference>
<gene>
    <name evidence="17" type="primary">LOC115596299</name>
</gene>
<dbReference type="InterPro" id="IPR055356">
    <property type="entry name" value="ZP-N"/>
</dbReference>
<dbReference type="GO" id="GO:0007339">
    <property type="term" value="P:binding of sperm to zona pellucida"/>
    <property type="evidence" value="ECO:0007669"/>
    <property type="project" value="UniProtKB-UniRule"/>
</dbReference>
<evidence type="ECO:0000256" key="7">
    <source>
        <dbReference type="ARBA" id="ARBA00022685"/>
    </source>
</evidence>
<evidence type="ECO:0000256" key="13">
    <source>
        <dbReference type="ARBA" id="ARBA00023180"/>
    </source>
</evidence>
<organism evidence="17 18">
    <name type="scientific">Sparus aurata</name>
    <name type="common">Gilthead sea bream</name>
    <dbReference type="NCBI Taxonomy" id="8175"/>
    <lineage>
        <taxon>Eukaryota</taxon>
        <taxon>Metazoa</taxon>
        <taxon>Chordata</taxon>
        <taxon>Craniata</taxon>
        <taxon>Vertebrata</taxon>
        <taxon>Euteleostomi</taxon>
        <taxon>Actinopterygii</taxon>
        <taxon>Neopterygii</taxon>
        <taxon>Teleostei</taxon>
        <taxon>Neoteleostei</taxon>
        <taxon>Acanthomorphata</taxon>
        <taxon>Eupercaria</taxon>
        <taxon>Spariformes</taxon>
        <taxon>Sparidae</taxon>
        <taxon>Sparus</taxon>
    </lineage>
</organism>